<comment type="caution">
    <text evidence="2">The sequence shown here is derived from an EMBL/GenBank/DDBJ whole genome shotgun (WGS) entry which is preliminary data.</text>
</comment>
<dbReference type="PROSITE" id="PS50088">
    <property type="entry name" value="ANK_REPEAT"/>
    <property type="match status" value="1"/>
</dbReference>
<dbReference type="OMA" id="QIRINND"/>
<gene>
    <name evidence="2" type="ORF">POCTA_138.1.T0140424</name>
</gene>
<sequence length="331" mass="39201">MSKIDWEQKLKCYHALKDRKSITNMLQIKTKNIRLSPSLVSSTRAGTERNSFRHKRFKTPIEDGIQQIKTSRSQQVSPLRDVCPWNTQTPLQKFMKIDKATEKEKKVLQQFICNKWLKEVILKKSIHVAIPKESEEEKRIRLQEFETSEHHRQLRIQQSLTPSMSKMEKVLCKIKIFCKLASQRGIPLSDQIRINNDYRRLVFFVHFRNEDYKICDQMINSDPHIKNAIDMQGDRPLHIAVRRNNLRQLTYILSKQPDLEAINFYEQTALNLAILLKHVEIQKILLANGCSPWKIFKPNKLVRTAILYRMRMICEHTQLYDELSYCLNIIN</sequence>
<proteinExistence type="predicted"/>
<dbReference type="InterPro" id="IPR002110">
    <property type="entry name" value="Ankyrin_rpt"/>
</dbReference>
<dbReference type="EMBL" id="CAJJDP010000014">
    <property type="protein sequence ID" value="CAD8143280.1"/>
    <property type="molecule type" value="Genomic_DNA"/>
</dbReference>
<organism evidence="2 3">
    <name type="scientific">Paramecium octaurelia</name>
    <dbReference type="NCBI Taxonomy" id="43137"/>
    <lineage>
        <taxon>Eukaryota</taxon>
        <taxon>Sar</taxon>
        <taxon>Alveolata</taxon>
        <taxon>Ciliophora</taxon>
        <taxon>Intramacronucleata</taxon>
        <taxon>Oligohymenophorea</taxon>
        <taxon>Peniculida</taxon>
        <taxon>Parameciidae</taxon>
        <taxon>Paramecium</taxon>
    </lineage>
</organism>
<keyword evidence="3" id="KW-1185">Reference proteome</keyword>
<keyword evidence="1" id="KW-0040">ANK repeat</keyword>
<dbReference type="SMART" id="SM00248">
    <property type="entry name" value="ANK"/>
    <property type="match status" value="2"/>
</dbReference>
<dbReference type="Pfam" id="PF12796">
    <property type="entry name" value="Ank_2"/>
    <property type="match status" value="1"/>
</dbReference>
<feature type="repeat" description="ANK" evidence="1">
    <location>
        <begin position="232"/>
        <end position="264"/>
    </location>
</feature>
<dbReference type="OrthoDB" id="3564719at2759"/>
<dbReference type="Proteomes" id="UP000683925">
    <property type="component" value="Unassembled WGS sequence"/>
</dbReference>
<accession>A0A8S1STM2</accession>
<evidence type="ECO:0000256" key="1">
    <source>
        <dbReference type="PROSITE-ProRule" id="PRU00023"/>
    </source>
</evidence>
<reference evidence="2" key="1">
    <citation type="submission" date="2021-01" db="EMBL/GenBank/DDBJ databases">
        <authorList>
            <consortium name="Genoscope - CEA"/>
            <person name="William W."/>
        </authorList>
    </citation>
    <scope>NUCLEOTIDE SEQUENCE</scope>
</reference>
<dbReference type="AlphaFoldDB" id="A0A8S1STM2"/>
<protein>
    <submittedName>
        <fullName evidence="2">Uncharacterized protein</fullName>
    </submittedName>
</protein>
<name>A0A8S1STM2_PAROT</name>
<evidence type="ECO:0000313" key="2">
    <source>
        <dbReference type="EMBL" id="CAD8143280.1"/>
    </source>
</evidence>
<evidence type="ECO:0000313" key="3">
    <source>
        <dbReference type="Proteomes" id="UP000683925"/>
    </source>
</evidence>